<feature type="domain" description="NB-ARC" evidence="2">
    <location>
        <begin position="67"/>
        <end position="175"/>
    </location>
</feature>
<protein>
    <recommendedName>
        <fullName evidence="2">NB-ARC domain-containing protein</fullName>
    </recommendedName>
</protein>
<evidence type="ECO:0000313" key="4">
    <source>
        <dbReference type="Proteomes" id="UP000467840"/>
    </source>
</evidence>
<evidence type="ECO:0000313" key="3">
    <source>
        <dbReference type="EMBL" id="KAF2321950.1"/>
    </source>
</evidence>
<dbReference type="Pfam" id="PF00931">
    <property type="entry name" value="NB-ARC"/>
    <property type="match status" value="1"/>
</dbReference>
<dbReference type="PRINTS" id="PR00364">
    <property type="entry name" value="DISEASERSIST"/>
</dbReference>
<evidence type="ECO:0000259" key="2">
    <source>
        <dbReference type="Pfam" id="PF00931"/>
    </source>
</evidence>
<dbReference type="GO" id="GO:0043531">
    <property type="term" value="F:ADP binding"/>
    <property type="evidence" value="ECO:0007669"/>
    <property type="project" value="InterPro"/>
</dbReference>
<dbReference type="InterPro" id="IPR032675">
    <property type="entry name" value="LRR_dom_sf"/>
</dbReference>
<dbReference type="Proteomes" id="UP000467840">
    <property type="component" value="Chromosome 11"/>
</dbReference>
<proteinExistence type="predicted"/>
<dbReference type="InterPro" id="IPR002182">
    <property type="entry name" value="NB-ARC"/>
</dbReference>
<dbReference type="SUPFAM" id="SSF52540">
    <property type="entry name" value="P-loop containing nucleoside triphosphate hydrolases"/>
    <property type="match status" value="1"/>
</dbReference>
<dbReference type="AlphaFoldDB" id="A0A6A6N8H7"/>
<name>A0A6A6N8H7_HEVBR</name>
<dbReference type="SUPFAM" id="SSF52058">
    <property type="entry name" value="L domain-like"/>
    <property type="match status" value="1"/>
</dbReference>
<evidence type="ECO:0000256" key="1">
    <source>
        <dbReference type="SAM" id="MobiDB-lite"/>
    </source>
</evidence>
<comment type="caution">
    <text evidence="3">The sequence shown here is derived from an EMBL/GenBank/DDBJ whole genome shotgun (WGS) entry which is preliminary data.</text>
</comment>
<dbReference type="Gene3D" id="3.80.10.10">
    <property type="entry name" value="Ribonuclease Inhibitor"/>
    <property type="match status" value="1"/>
</dbReference>
<reference evidence="3 4" key="1">
    <citation type="journal article" date="2020" name="Mol. Plant">
        <title>The Chromosome-Based Rubber Tree Genome Provides New Insights into Spurge Genome Evolution and Rubber Biosynthesis.</title>
        <authorList>
            <person name="Liu J."/>
            <person name="Shi C."/>
            <person name="Shi C.C."/>
            <person name="Li W."/>
            <person name="Zhang Q.J."/>
            <person name="Zhang Y."/>
            <person name="Li K."/>
            <person name="Lu H.F."/>
            <person name="Shi C."/>
            <person name="Zhu S.T."/>
            <person name="Xiao Z.Y."/>
            <person name="Nan H."/>
            <person name="Yue Y."/>
            <person name="Zhu X.G."/>
            <person name="Wu Y."/>
            <person name="Hong X.N."/>
            <person name="Fan G.Y."/>
            <person name="Tong Y."/>
            <person name="Zhang D."/>
            <person name="Mao C.L."/>
            <person name="Liu Y.L."/>
            <person name="Hao S.J."/>
            <person name="Liu W.Q."/>
            <person name="Lv M.Q."/>
            <person name="Zhang H.B."/>
            <person name="Liu Y."/>
            <person name="Hu-Tang G.R."/>
            <person name="Wang J.P."/>
            <person name="Wang J.H."/>
            <person name="Sun Y.H."/>
            <person name="Ni S.B."/>
            <person name="Chen W.B."/>
            <person name="Zhang X.C."/>
            <person name="Jiao Y.N."/>
            <person name="Eichler E.E."/>
            <person name="Li G.H."/>
            <person name="Liu X."/>
            <person name="Gao L.Z."/>
        </authorList>
    </citation>
    <scope>NUCLEOTIDE SEQUENCE [LARGE SCALE GENOMIC DNA]</scope>
    <source>
        <strain evidence="4">cv. GT1</strain>
        <tissue evidence="3">Leaf</tissue>
    </source>
</reference>
<dbReference type="InterPro" id="IPR044974">
    <property type="entry name" value="Disease_R_plants"/>
</dbReference>
<dbReference type="GO" id="GO:0098542">
    <property type="term" value="P:defense response to other organism"/>
    <property type="evidence" value="ECO:0007669"/>
    <property type="project" value="TreeGrafter"/>
</dbReference>
<accession>A0A6A6N8H7</accession>
<dbReference type="Gene3D" id="3.40.50.300">
    <property type="entry name" value="P-loop containing nucleotide triphosphate hydrolases"/>
    <property type="match status" value="1"/>
</dbReference>
<dbReference type="PANTHER" id="PTHR23155:SF1207">
    <property type="entry name" value="AAA+ ATPASE DOMAIN-CONTAINING PROTEIN"/>
    <property type="match status" value="1"/>
</dbReference>
<dbReference type="PANTHER" id="PTHR23155">
    <property type="entry name" value="DISEASE RESISTANCE PROTEIN RP"/>
    <property type="match status" value="1"/>
</dbReference>
<dbReference type="Gene3D" id="1.10.8.430">
    <property type="entry name" value="Helical domain of apoptotic protease-activating factors"/>
    <property type="match status" value="1"/>
</dbReference>
<sequence>METKAEEIDSFTNQMSSDKAMVDREPVAPASHSFRKKDELSWVKNNVDRILDSLGQEKKKKIGLKRMIKEKIRQSILEQLNLKLNVGEIRTAHRIAHTISTALHNRKYLLMLDQVSEEIDLKELGIYDSHSDGKVVVATRYKSVCDNMNMDDSWELEHMSERDALVLFRQIAGEAADYERNKHEAKRIVKECGGMPLLINAVATYLKSEENDEVWSDCLWKLQSSTYDDDLGPFSESYNVFKLVYDRLNDYRKKCFLYGALYPLDHQIYEDHLIECWRAEQFVPATEGSNTGHVFRRARHEGHATIRCLINACLLKRCRKVKYVTIPYLFRNWALKTGEGVSSLVIPSNGMGMCQDPKWISLKCNDLSSSLPRVSYHMVTTLFLQRNEGLDLEQIRDHIFVLKSRLRVLDLGYTGIKSLPSSISNLINLKALYLNNCSELGELPAKIKKLKSIEILDICQTGISHWPDEIGDMTGLRLPSLEELTIVVDEVYQNQWNGIFLDEKWNNVAQEIAEEVAKLKFLTTLHIYFPSVKCLDAFIRESKSWNEKDGQWGEKTFRSFKIIVGSFSRHYEIDMNEHKAERHLKFFAYNELSDFHGSLSTISEVLKQACTFELIGHKTIEDLSGFGINNMAGLKVCAIKDCNQMKTIISGNNEEDAALKELKQLHLINLTNYSIGAFKSGKLFKNNGYNWSQRAGREQSNSFTPKVEKLAAGQSINIAKFLSKCHIEWALLASNGD</sequence>
<dbReference type="EMBL" id="JAAGAX010000002">
    <property type="protein sequence ID" value="KAF2321950.1"/>
    <property type="molecule type" value="Genomic_DNA"/>
</dbReference>
<organism evidence="3 4">
    <name type="scientific">Hevea brasiliensis</name>
    <name type="common">Para rubber tree</name>
    <name type="synonym">Siphonia brasiliensis</name>
    <dbReference type="NCBI Taxonomy" id="3981"/>
    <lineage>
        <taxon>Eukaryota</taxon>
        <taxon>Viridiplantae</taxon>
        <taxon>Streptophyta</taxon>
        <taxon>Embryophyta</taxon>
        <taxon>Tracheophyta</taxon>
        <taxon>Spermatophyta</taxon>
        <taxon>Magnoliopsida</taxon>
        <taxon>eudicotyledons</taxon>
        <taxon>Gunneridae</taxon>
        <taxon>Pentapetalae</taxon>
        <taxon>rosids</taxon>
        <taxon>fabids</taxon>
        <taxon>Malpighiales</taxon>
        <taxon>Euphorbiaceae</taxon>
        <taxon>Crotonoideae</taxon>
        <taxon>Micrandreae</taxon>
        <taxon>Hevea</taxon>
    </lineage>
</organism>
<dbReference type="InterPro" id="IPR042197">
    <property type="entry name" value="Apaf_helical"/>
</dbReference>
<keyword evidence="4" id="KW-1185">Reference proteome</keyword>
<dbReference type="InterPro" id="IPR027417">
    <property type="entry name" value="P-loop_NTPase"/>
</dbReference>
<gene>
    <name evidence="3" type="ORF">GH714_004768</name>
</gene>
<feature type="region of interest" description="Disordered" evidence="1">
    <location>
        <begin position="1"/>
        <end position="34"/>
    </location>
</feature>